<keyword evidence="5" id="KW-1003">Cell membrane</keyword>
<dbReference type="GO" id="GO:0030213">
    <property type="term" value="P:hyaluronan biosynthetic process"/>
    <property type="evidence" value="ECO:0007669"/>
    <property type="project" value="TreeGrafter"/>
</dbReference>
<evidence type="ECO:0000256" key="6">
    <source>
        <dbReference type="ARBA" id="ARBA00022676"/>
    </source>
</evidence>
<evidence type="ECO:0000256" key="11">
    <source>
        <dbReference type="ARBA" id="ARBA00042148"/>
    </source>
</evidence>
<comment type="pathway">
    <text evidence="2">Glycan biosynthesis; hyaluronan biosynthesis.</text>
</comment>
<dbReference type="KEGG" id="sgj:IAG43_31720"/>
<dbReference type="Pfam" id="PF00535">
    <property type="entry name" value="Glycos_transf_2"/>
    <property type="match status" value="1"/>
</dbReference>
<dbReference type="PANTHER" id="PTHR22913:SF12">
    <property type="entry name" value="MANNURONAN SYNTHASE"/>
    <property type="match status" value="1"/>
</dbReference>
<reference evidence="18 19" key="1">
    <citation type="submission" date="2020-08" db="EMBL/GenBank/DDBJ databases">
        <title>A novel species.</title>
        <authorList>
            <person name="Gao J."/>
        </authorList>
    </citation>
    <scope>NUCLEOTIDE SEQUENCE [LARGE SCALE GENOMIC DNA]</scope>
    <source>
        <strain evidence="18 19">CRPJ-33</strain>
    </source>
</reference>
<feature type="transmembrane region" description="Helical" evidence="16">
    <location>
        <begin position="401"/>
        <end position="422"/>
    </location>
</feature>
<feature type="transmembrane region" description="Helical" evidence="16">
    <location>
        <begin position="463"/>
        <end position="483"/>
    </location>
</feature>
<evidence type="ECO:0000256" key="1">
    <source>
        <dbReference type="ARBA" id="ARBA00004236"/>
    </source>
</evidence>
<protein>
    <recommendedName>
        <fullName evidence="10">Hyaluronan synthase</fullName>
        <ecNumber evidence="4">2.4.1.212</ecNumber>
    </recommendedName>
    <alternativeName>
        <fullName evidence="12">Hyaluronate synthase</fullName>
    </alternativeName>
    <alternativeName>
        <fullName evidence="11">Hyaluronic acid synthase</fullName>
    </alternativeName>
</protein>
<gene>
    <name evidence="18" type="ORF">IAG43_31720</name>
</gene>
<feature type="region of interest" description="Disordered" evidence="15">
    <location>
        <begin position="1"/>
        <end position="25"/>
    </location>
</feature>
<evidence type="ECO:0000256" key="9">
    <source>
        <dbReference type="ARBA" id="ARBA00037408"/>
    </source>
</evidence>
<keyword evidence="6" id="KW-0328">Glycosyltransferase</keyword>
<evidence type="ECO:0000256" key="5">
    <source>
        <dbReference type="ARBA" id="ARBA00022475"/>
    </source>
</evidence>
<dbReference type="InterPro" id="IPR029044">
    <property type="entry name" value="Nucleotide-diphossugar_trans"/>
</dbReference>
<proteinExistence type="inferred from homology"/>
<dbReference type="SUPFAM" id="SSF53448">
    <property type="entry name" value="Nucleotide-diphospho-sugar transferases"/>
    <property type="match status" value="1"/>
</dbReference>
<comment type="subcellular location">
    <subcellularLocation>
        <location evidence="1">Cell membrane</location>
    </subcellularLocation>
</comment>
<feature type="transmembrane region" description="Helical" evidence="16">
    <location>
        <begin position="76"/>
        <end position="95"/>
    </location>
</feature>
<evidence type="ECO:0000259" key="17">
    <source>
        <dbReference type="Pfam" id="PF00535"/>
    </source>
</evidence>
<keyword evidence="16" id="KW-0812">Transmembrane</keyword>
<dbReference type="AlphaFoldDB" id="A0A7H0I2K6"/>
<feature type="transmembrane region" description="Helical" evidence="16">
    <location>
        <begin position="46"/>
        <end position="64"/>
    </location>
</feature>
<organism evidence="18 19">
    <name type="scientific">Streptomyces genisteinicus</name>
    <dbReference type="NCBI Taxonomy" id="2768068"/>
    <lineage>
        <taxon>Bacteria</taxon>
        <taxon>Bacillati</taxon>
        <taxon>Actinomycetota</taxon>
        <taxon>Actinomycetes</taxon>
        <taxon>Kitasatosporales</taxon>
        <taxon>Streptomycetaceae</taxon>
        <taxon>Streptomyces</taxon>
    </lineage>
</organism>
<evidence type="ECO:0000256" key="14">
    <source>
        <dbReference type="ARBA" id="ARBA00048168"/>
    </source>
</evidence>
<evidence type="ECO:0000256" key="4">
    <source>
        <dbReference type="ARBA" id="ARBA00012207"/>
    </source>
</evidence>
<evidence type="ECO:0000256" key="7">
    <source>
        <dbReference type="ARBA" id="ARBA00022679"/>
    </source>
</evidence>
<evidence type="ECO:0000256" key="2">
    <source>
        <dbReference type="ARBA" id="ARBA00004698"/>
    </source>
</evidence>
<evidence type="ECO:0000313" key="19">
    <source>
        <dbReference type="Proteomes" id="UP000516230"/>
    </source>
</evidence>
<dbReference type="GO" id="GO:0050501">
    <property type="term" value="F:hyaluronan synthase activity"/>
    <property type="evidence" value="ECO:0007669"/>
    <property type="project" value="UniProtKB-EC"/>
</dbReference>
<comment type="catalytic activity">
    <reaction evidence="14">
        <text>N-acetyl-beta-D-glucosaminyl-(1-&gt;4)-[hyaluronan](n) + UDP-alpha-D-glucuronate = [hyaluronan](n+1) + UDP + H(+)</text>
        <dbReference type="Rhea" id="RHEA:12528"/>
        <dbReference type="Rhea" id="RHEA-COMP:12585"/>
        <dbReference type="Rhea" id="RHEA-COMP:12587"/>
        <dbReference type="ChEBI" id="CHEBI:15378"/>
        <dbReference type="ChEBI" id="CHEBI:58052"/>
        <dbReference type="ChEBI" id="CHEBI:58223"/>
        <dbReference type="ChEBI" id="CHEBI:132153"/>
        <dbReference type="ChEBI" id="CHEBI:132154"/>
        <dbReference type="EC" id="2.4.1.212"/>
    </reaction>
</comment>
<evidence type="ECO:0000313" key="18">
    <source>
        <dbReference type="EMBL" id="QNP67022.1"/>
    </source>
</evidence>
<dbReference type="EC" id="2.4.1.212" evidence="4"/>
<accession>A0A7H0I2K6</accession>
<dbReference type="CDD" id="cd06423">
    <property type="entry name" value="CESA_like"/>
    <property type="match status" value="1"/>
</dbReference>
<dbReference type="GO" id="GO:0005886">
    <property type="term" value="C:plasma membrane"/>
    <property type="evidence" value="ECO:0007669"/>
    <property type="project" value="UniProtKB-SubCell"/>
</dbReference>
<feature type="transmembrane region" description="Helical" evidence="16">
    <location>
        <begin position="428"/>
        <end position="451"/>
    </location>
</feature>
<comment type="catalytic activity">
    <reaction evidence="13">
        <text>[hyaluronan](n) + UDP-N-acetyl-alpha-D-glucosamine = N-acetyl-beta-D-glucosaminyl-(1-&gt;4)-[hyaluronan](n) + UDP + H(+)</text>
        <dbReference type="Rhea" id="RHEA:20465"/>
        <dbReference type="Rhea" id="RHEA-COMP:12583"/>
        <dbReference type="Rhea" id="RHEA-COMP:12585"/>
        <dbReference type="ChEBI" id="CHEBI:15378"/>
        <dbReference type="ChEBI" id="CHEBI:57705"/>
        <dbReference type="ChEBI" id="CHEBI:58223"/>
        <dbReference type="ChEBI" id="CHEBI:132153"/>
        <dbReference type="ChEBI" id="CHEBI:132154"/>
        <dbReference type="EC" id="2.4.1.212"/>
    </reaction>
</comment>
<evidence type="ECO:0000256" key="13">
    <source>
        <dbReference type="ARBA" id="ARBA00047709"/>
    </source>
</evidence>
<evidence type="ECO:0000256" key="15">
    <source>
        <dbReference type="SAM" id="MobiDB-lite"/>
    </source>
</evidence>
<dbReference type="RefSeq" id="WP_187744075.1">
    <property type="nucleotide sequence ID" value="NZ_CP060825.1"/>
</dbReference>
<dbReference type="EMBL" id="CP060825">
    <property type="protein sequence ID" value="QNP67022.1"/>
    <property type="molecule type" value="Genomic_DNA"/>
</dbReference>
<keyword evidence="7 18" id="KW-0808">Transferase</keyword>
<keyword evidence="19" id="KW-1185">Reference proteome</keyword>
<feature type="domain" description="Glycosyltransferase 2-like" evidence="17">
    <location>
        <begin position="126"/>
        <end position="293"/>
    </location>
</feature>
<name>A0A7H0I2K6_9ACTN</name>
<dbReference type="PANTHER" id="PTHR22913">
    <property type="entry name" value="HYALURONAN SYNTHASE"/>
    <property type="match status" value="1"/>
</dbReference>
<comment type="similarity">
    <text evidence="3">Belongs to the NodC/HAS family.</text>
</comment>
<evidence type="ECO:0000256" key="3">
    <source>
        <dbReference type="ARBA" id="ARBA00006782"/>
    </source>
</evidence>
<comment type="function">
    <text evidence="9">Glycosaminoglycan synthesis. The hyaluronic acid capsule is involved in the pathogenicity of group A Streptococci; it may be the major virulence determinant.</text>
</comment>
<keyword evidence="8 16" id="KW-0472">Membrane</keyword>
<dbReference type="InterPro" id="IPR001173">
    <property type="entry name" value="Glyco_trans_2-like"/>
</dbReference>
<dbReference type="Proteomes" id="UP000516230">
    <property type="component" value="Chromosome"/>
</dbReference>
<evidence type="ECO:0000256" key="16">
    <source>
        <dbReference type="SAM" id="Phobius"/>
    </source>
</evidence>
<evidence type="ECO:0000256" key="8">
    <source>
        <dbReference type="ARBA" id="ARBA00023136"/>
    </source>
</evidence>
<sequence>MSTRAAPPRGTAPHPRSVPAPRRGGRARAGALRWAAGLEPGTRRGVVRLLVLLCLTPLTFLLANRSLALADGAGPAAVYGTAVLAATAALFYVAYTRYQDPAVADVPCPRRLRGTFPPLPAHPRVSLLLAVKDEEDRIEECVRSMASSDHPGIQIVVVDDASADGTGDILRRLGAELGITVVHLTENVGKKHALVRACALADGDIVVFTDSDCVLAPDAVGRCVAALVRHPHLGAVSGHCRALNTDASLLARIQDVWYEGQFRVAKAAEAAFGSVTCVSGPLAAFRRDAIWNYLPAWAEDRFLGAPFRFATDRQLTGYVLGQAWRGRRLKERHADSPFVADHDYPERPWLVGYVASARVGTDVPVGVRAFLRQQVRWKKSFVRNLCFTGGFMWRRGPGAAALYYGHVLWVLTAPVMAVRHLVWAPAQGLWLLTGLYLCGVLLKGCAWGMAYKADHPGDPRWRYRPLMSLLSSTVLAWLLPYSLATVRRGVWSRGTT</sequence>
<dbReference type="Gene3D" id="3.90.550.10">
    <property type="entry name" value="Spore Coat Polysaccharide Biosynthesis Protein SpsA, Chain A"/>
    <property type="match status" value="1"/>
</dbReference>
<evidence type="ECO:0000256" key="12">
    <source>
        <dbReference type="ARBA" id="ARBA00043237"/>
    </source>
</evidence>
<keyword evidence="16" id="KW-1133">Transmembrane helix</keyword>
<evidence type="ECO:0000256" key="10">
    <source>
        <dbReference type="ARBA" id="ARBA00040508"/>
    </source>
</evidence>
<dbReference type="GO" id="GO:0085029">
    <property type="term" value="P:extracellular matrix assembly"/>
    <property type="evidence" value="ECO:0007669"/>
    <property type="project" value="TreeGrafter"/>
</dbReference>